<organism evidence="3 4">
    <name type="scientific">Leuconostoc pseudomesenteroides</name>
    <dbReference type="NCBI Taxonomy" id="33968"/>
    <lineage>
        <taxon>Bacteria</taxon>
        <taxon>Bacillati</taxon>
        <taxon>Bacillota</taxon>
        <taxon>Bacilli</taxon>
        <taxon>Lactobacillales</taxon>
        <taxon>Lactobacillaceae</taxon>
        <taxon>Leuconostoc</taxon>
    </lineage>
</organism>
<dbReference type="InterPro" id="IPR036938">
    <property type="entry name" value="PAP2/HPO_sf"/>
</dbReference>
<keyword evidence="1" id="KW-0472">Membrane</keyword>
<dbReference type="AlphaFoldDB" id="A0A5B8T5X1"/>
<name>A0A5B8T5X1_LEUPS</name>
<protein>
    <submittedName>
        <fullName evidence="3">Phosphatase PAP2 family protein</fullName>
    </submittedName>
</protein>
<dbReference type="Proteomes" id="UP000321296">
    <property type="component" value="Chromosome"/>
</dbReference>
<dbReference type="Gene3D" id="1.20.144.10">
    <property type="entry name" value="Phosphatidic acid phosphatase type 2/haloperoxidase"/>
    <property type="match status" value="1"/>
</dbReference>
<keyword evidence="1" id="KW-0812">Transmembrane</keyword>
<keyword evidence="1" id="KW-1133">Transmembrane helix</keyword>
<feature type="transmembrane region" description="Helical" evidence="1">
    <location>
        <begin position="86"/>
        <end position="107"/>
    </location>
</feature>
<sequence>MNNKSKTSLGIFLLLTFLFIEFNVENNTVALQRFDQYFINLLGRSVSNTNTELFKIVSLFGSPLFAIGATMIICLWLIAHNDFFKAFWIISIQLSGSTVVEIIKQMVARSRPFHQLVVDRGYSFPSGHTFCTTILILTIFFLVIPKIGDEEFQLIVVLLGIAWIGVVATSRVYLGNHFASDVFASLFLASGYWCIVAPYEKKVVRMIRPLRSKRN</sequence>
<feature type="transmembrane region" description="Helical" evidence="1">
    <location>
        <begin position="152"/>
        <end position="170"/>
    </location>
</feature>
<feature type="transmembrane region" description="Helical" evidence="1">
    <location>
        <begin position="127"/>
        <end position="145"/>
    </location>
</feature>
<dbReference type="SUPFAM" id="SSF48317">
    <property type="entry name" value="Acid phosphatase/Vanadium-dependent haloperoxidase"/>
    <property type="match status" value="1"/>
</dbReference>
<dbReference type="CDD" id="cd03392">
    <property type="entry name" value="PAP2_like_2"/>
    <property type="match status" value="1"/>
</dbReference>
<evidence type="ECO:0000256" key="1">
    <source>
        <dbReference type="SAM" id="Phobius"/>
    </source>
</evidence>
<dbReference type="PANTHER" id="PTHR14969:SF13">
    <property type="entry name" value="AT30094P"/>
    <property type="match status" value="1"/>
</dbReference>
<dbReference type="EMBL" id="CP042383">
    <property type="protein sequence ID" value="QEA42538.1"/>
    <property type="molecule type" value="Genomic_DNA"/>
</dbReference>
<evidence type="ECO:0000313" key="3">
    <source>
        <dbReference type="EMBL" id="QEA42538.1"/>
    </source>
</evidence>
<gene>
    <name evidence="3" type="ORF">FGL85_08515</name>
</gene>
<feature type="transmembrane region" description="Helical" evidence="1">
    <location>
        <begin position="56"/>
        <end position="79"/>
    </location>
</feature>
<dbReference type="SMART" id="SM00014">
    <property type="entry name" value="acidPPc"/>
    <property type="match status" value="1"/>
</dbReference>
<dbReference type="InterPro" id="IPR000326">
    <property type="entry name" value="PAP2/HPO"/>
</dbReference>
<accession>A0A5B8T5X1</accession>
<dbReference type="RefSeq" id="WP_071952045.1">
    <property type="nucleotide sequence ID" value="NZ_CP042383.1"/>
</dbReference>
<dbReference type="Pfam" id="PF01569">
    <property type="entry name" value="PAP2"/>
    <property type="match status" value="1"/>
</dbReference>
<reference evidence="3 4" key="1">
    <citation type="submission" date="2019-06" db="EMBL/GenBank/DDBJ databases">
        <title>Genome analyses of bacteria isolated from kimchi.</title>
        <authorList>
            <person name="Lee S."/>
            <person name="Ahn S."/>
            <person name="Roh S."/>
        </authorList>
    </citation>
    <scope>NUCLEOTIDE SEQUENCE [LARGE SCALE GENOMIC DNA]</scope>
    <source>
        <strain evidence="3 4">CBA3630</strain>
    </source>
</reference>
<proteinExistence type="predicted"/>
<dbReference type="PANTHER" id="PTHR14969">
    <property type="entry name" value="SPHINGOSINE-1-PHOSPHATE PHOSPHOHYDROLASE"/>
    <property type="match status" value="1"/>
</dbReference>
<evidence type="ECO:0000259" key="2">
    <source>
        <dbReference type="SMART" id="SM00014"/>
    </source>
</evidence>
<dbReference type="KEGG" id="lpse:FGL85_08515"/>
<feature type="domain" description="Phosphatidic acid phosphatase type 2/haloperoxidase" evidence="2">
    <location>
        <begin position="84"/>
        <end position="197"/>
    </location>
</feature>
<feature type="transmembrane region" description="Helical" evidence="1">
    <location>
        <begin position="182"/>
        <end position="199"/>
    </location>
</feature>
<evidence type="ECO:0000313" key="4">
    <source>
        <dbReference type="Proteomes" id="UP000321296"/>
    </source>
</evidence>